<dbReference type="STRING" id="441103.TRN7648_02606"/>
<accession>A0A0N7M078</accession>
<organism evidence="1 2">
    <name type="scientific">Tropicibacter naphthalenivorans</name>
    <dbReference type="NCBI Taxonomy" id="441103"/>
    <lineage>
        <taxon>Bacteria</taxon>
        <taxon>Pseudomonadati</taxon>
        <taxon>Pseudomonadota</taxon>
        <taxon>Alphaproteobacteria</taxon>
        <taxon>Rhodobacterales</taxon>
        <taxon>Roseobacteraceae</taxon>
        <taxon>Tropicibacter</taxon>
    </lineage>
</organism>
<evidence type="ECO:0008006" key="3">
    <source>
        <dbReference type="Google" id="ProtNLM"/>
    </source>
</evidence>
<proteinExistence type="predicted"/>
<sequence>MTQFEPLLEVTQILKEKALEKHRRNLDESARLAQEIEQIDELRRSVQADSETIGARQMLGADALWQGWLLRKRAEFLRQAALARAREFDSLAQARTAFSRAEAAKELDEKAREERRQKLLAREADTLEALGTMRRFQNR</sequence>
<evidence type="ECO:0000313" key="1">
    <source>
        <dbReference type="EMBL" id="CUH79705.1"/>
    </source>
</evidence>
<dbReference type="AlphaFoldDB" id="A0A0N7M078"/>
<keyword evidence="2" id="KW-1185">Reference proteome</keyword>
<evidence type="ECO:0000313" key="2">
    <source>
        <dbReference type="Proteomes" id="UP000054935"/>
    </source>
</evidence>
<name>A0A0N7M078_9RHOB</name>
<reference evidence="1 2" key="1">
    <citation type="submission" date="2015-09" db="EMBL/GenBank/DDBJ databases">
        <authorList>
            <consortium name="Swine Surveillance"/>
        </authorList>
    </citation>
    <scope>NUCLEOTIDE SEQUENCE [LARGE SCALE GENOMIC DNA]</scope>
    <source>
        <strain evidence="1 2">CECT 7648</strain>
    </source>
</reference>
<dbReference type="Proteomes" id="UP000054935">
    <property type="component" value="Unassembled WGS sequence"/>
</dbReference>
<dbReference type="EMBL" id="CYSE01000004">
    <property type="protein sequence ID" value="CUH79705.1"/>
    <property type="molecule type" value="Genomic_DNA"/>
</dbReference>
<protein>
    <recommendedName>
        <fullName evidence="3">Flagellar FliJ protein</fullName>
    </recommendedName>
</protein>
<dbReference type="OrthoDB" id="7861976at2"/>
<dbReference type="RefSeq" id="WP_058248091.1">
    <property type="nucleotide sequence ID" value="NZ_CYSE01000004.1"/>
</dbReference>
<gene>
    <name evidence="1" type="ORF">TRN7648_02606</name>
</gene>